<organism evidence="2 3">
    <name type="scientific">Clostridium magnum DSM 2767</name>
    <dbReference type="NCBI Taxonomy" id="1121326"/>
    <lineage>
        <taxon>Bacteria</taxon>
        <taxon>Bacillati</taxon>
        <taxon>Bacillota</taxon>
        <taxon>Clostridia</taxon>
        <taxon>Eubacteriales</taxon>
        <taxon>Clostridiaceae</taxon>
        <taxon>Clostridium</taxon>
    </lineage>
</organism>
<keyword evidence="3" id="KW-1185">Reference proteome</keyword>
<proteinExistence type="predicted"/>
<dbReference type="Gene3D" id="3.30.70.270">
    <property type="match status" value="1"/>
</dbReference>
<evidence type="ECO:0000313" key="2">
    <source>
        <dbReference type="EMBL" id="KZL92469.1"/>
    </source>
</evidence>
<reference evidence="2 3" key="1">
    <citation type="submission" date="2016-04" db="EMBL/GenBank/DDBJ databases">
        <title>Genome sequence of Clostridium magnum DSM 2767.</title>
        <authorList>
            <person name="Poehlein A."/>
            <person name="Uhlig R."/>
            <person name="Fischer R."/>
            <person name="Bahl H."/>
            <person name="Daniel R."/>
        </authorList>
    </citation>
    <scope>NUCLEOTIDE SEQUENCE [LARGE SCALE GENOMIC DNA]</scope>
    <source>
        <strain evidence="2 3">DSM 2767</strain>
    </source>
</reference>
<dbReference type="GO" id="GO:1902201">
    <property type="term" value="P:negative regulation of bacterial-type flagellum-dependent cell motility"/>
    <property type="evidence" value="ECO:0007669"/>
    <property type="project" value="TreeGrafter"/>
</dbReference>
<dbReference type="GO" id="GO:0005886">
    <property type="term" value="C:plasma membrane"/>
    <property type="evidence" value="ECO:0007669"/>
    <property type="project" value="TreeGrafter"/>
</dbReference>
<dbReference type="EMBL" id="LWAE01000002">
    <property type="protein sequence ID" value="KZL92469.1"/>
    <property type="molecule type" value="Genomic_DNA"/>
</dbReference>
<dbReference type="RefSeq" id="WP_066621977.1">
    <property type="nucleotide sequence ID" value="NZ_FQXL01000023.1"/>
</dbReference>
<sequence length="248" mass="29303">MLHDLQNLFKEEVDALNIAKKIYLESKSRGSVSIEDFQKIITSYERSLKSTMKITKISDCQQLYLQEIQEKLQKEIEERKKIEEKLKYYAYTDYMTGVSNRRAGFTVIEQELKKCLKEHSYFSICFIDIDKLKSVNDKYGHAEGDYLINIIVKFIKEFIKELRYVSRMGGDEFVIIFPNCCYKEVQEIMSKISKRVEEFNEKKIRPYNISFSYGIKDIDENTMISTGDEIIKIADALMYKNKVSKKLR</sequence>
<dbReference type="PANTHER" id="PTHR45138:SF9">
    <property type="entry name" value="DIGUANYLATE CYCLASE DGCM-RELATED"/>
    <property type="match status" value="1"/>
</dbReference>
<dbReference type="GO" id="GO:0052621">
    <property type="term" value="F:diguanylate cyclase activity"/>
    <property type="evidence" value="ECO:0007669"/>
    <property type="project" value="UniProtKB-EC"/>
</dbReference>
<dbReference type="InterPro" id="IPR029787">
    <property type="entry name" value="Nucleotide_cyclase"/>
</dbReference>
<dbReference type="InterPro" id="IPR050469">
    <property type="entry name" value="Diguanylate_Cyclase"/>
</dbReference>
<accession>A0A161Y387</accession>
<dbReference type="GO" id="GO:0043709">
    <property type="term" value="P:cell adhesion involved in single-species biofilm formation"/>
    <property type="evidence" value="ECO:0007669"/>
    <property type="project" value="TreeGrafter"/>
</dbReference>
<protein>
    <submittedName>
        <fullName evidence="2">Putative diguanylate cyclase YeaJ</fullName>
        <ecNumber evidence="2">2.7.7.65</ecNumber>
    </submittedName>
</protein>
<dbReference type="PANTHER" id="PTHR45138">
    <property type="entry name" value="REGULATORY COMPONENTS OF SENSORY TRANSDUCTION SYSTEM"/>
    <property type="match status" value="1"/>
</dbReference>
<dbReference type="OrthoDB" id="9805474at2"/>
<keyword evidence="2" id="KW-0808">Transferase</keyword>
<dbReference type="SUPFAM" id="SSF55073">
    <property type="entry name" value="Nucleotide cyclase"/>
    <property type="match status" value="1"/>
</dbReference>
<comment type="caution">
    <text evidence="2">The sequence shown here is derived from an EMBL/GenBank/DDBJ whole genome shotgun (WGS) entry which is preliminary data.</text>
</comment>
<dbReference type="Pfam" id="PF00990">
    <property type="entry name" value="GGDEF"/>
    <property type="match status" value="1"/>
</dbReference>
<name>A0A161Y387_9CLOT</name>
<evidence type="ECO:0000259" key="1">
    <source>
        <dbReference type="PROSITE" id="PS50887"/>
    </source>
</evidence>
<dbReference type="EC" id="2.7.7.65" evidence="2"/>
<dbReference type="PROSITE" id="PS50887">
    <property type="entry name" value="GGDEF"/>
    <property type="match status" value="1"/>
</dbReference>
<dbReference type="AlphaFoldDB" id="A0A161Y387"/>
<dbReference type="InterPro" id="IPR043128">
    <property type="entry name" value="Rev_trsase/Diguanyl_cyclase"/>
</dbReference>
<dbReference type="InterPro" id="IPR000160">
    <property type="entry name" value="GGDEF_dom"/>
</dbReference>
<dbReference type="NCBIfam" id="TIGR00254">
    <property type="entry name" value="GGDEF"/>
    <property type="match status" value="1"/>
</dbReference>
<dbReference type="PATRIC" id="fig|1121326.3.peg.2275"/>
<gene>
    <name evidence="2" type="primary">yeaJ</name>
    <name evidence="2" type="ORF">CLMAG_22780</name>
</gene>
<evidence type="ECO:0000313" key="3">
    <source>
        <dbReference type="Proteomes" id="UP000076603"/>
    </source>
</evidence>
<keyword evidence="2" id="KW-0548">Nucleotidyltransferase</keyword>
<dbReference type="STRING" id="1121326.CLMAG_22780"/>
<feature type="domain" description="GGDEF" evidence="1">
    <location>
        <begin position="120"/>
        <end position="248"/>
    </location>
</feature>
<dbReference type="SMART" id="SM00267">
    <property type="entry name" value="GGDEF"/>
    <property type="match status" value="1"/>
</dbReference>
<dbReference type="Proteomes" id="UP000076603">
    <property type="component" value="Unassembled WGS sequence"/>
</dbReference>
<dbReference type="CDD" id="cd01949">
    <property type="entry name" value="GGDEF"/>
    <property type="match status" value="1"/>
</dbReference>